<comment type="caution">
    <text evidence="1">The sequence shown here is derived from an EMBL/GenBank/DDBJ whole genome shotgun (WGS) entry which is preliminary data.</text>
</comment>
<dbReference type="Proteomes" id="UP001066276">
    <property type="component" value="Chromosome 8"/>
</dbReference>
<dbReference type="AlphaFoldDB" id="A0AAV7NZB7"/>
<dbReference type="EMBL" id="JANPWB010000012">
    <property type="protein sequence ID" value="KAJ1120824.1"/>
    <property type="molecule type" value="Genomic_DNA"/>
</dbReference>
<keyword evidence="2" id="KW-1185">Reference proteome</keyword>
<sequence length="104" mass="11516">MSRCLACRTCGIQATRNNALLRASCLYLCGQELLCLTCFQATRDDALLCVSCLHVQEQRAPVPDLFPGYQERRASARVLFTRAVTLKTGTAHSCARFVSFSVLQ</sequence>
<gene>
    <name evidence="1" type="ORF">NDU88_008973</name>
</gene>
<protein>
    <submittedName>
        <fullName evidence="1">Uncharacterized protein</fullName>
    </submittedName>
</protein>
<reference evidence="1" key="1">
    <citation type="journal article" date="2022" name="bioRxiv">
        <title>Sequencing and chromosome-scale assembly of the giantPleurodeles waltlgenome.</title>
        <authorList>
            <person name="Brown T."/>
            <person name="Elewa A."/>
            <person name="Iarovenko S."/>
            <person name="Subramanian E."/>
            <person name="Araus A.J."/>
            <person name="Petzold A."/>
            <person name="Susuki M."/>
            <person name="Suzuki K.-i.T."/>
            <person name="Hayashi T."/>
            <person name="Toyoda A."/>
            <person name="Oliveira C."/>
            <person name="Osipova E."/>
            <person name="Leigh N.D."/>
            <person name="Simon A."/>
            <person name="Yun M.H."/>
        </authorList>
    </citation>
    <scope>NUCLEOTIDE SEQUENCE</scope>
    <source>
        <strain evidence="1">20211129_DDA</strain>
        <tissue evidence="1">Liver</tissue>
    </source>
</reference>
<accession>A0AAV7NZB7</accession>
<organism evidence="1 2">
    <name type="scientific">Pleurodeles waltl</name>
    <name type="common">Iberian ribbed newt</name>
    <dbReference type="NCBI Taxonomy" id="8319"/>
    <lineage>
        <taxon>Eukaryota</taxon>
        <taxon>Metazoa</taxon>
        <taxon>Chordata</taxon>
        <taxon>Craniata</taxon>
        <taxon>Vertebrata</taxon>
        <taxon>Euteleostomi</taxon>
        <taxon>Amphibia</taxon>
        <taxon>Batrachia</taxon>
        <taxon>Caudata</taxon>
        <taxon>Salamandroidea</taxon>
        <taxon>Salamandridae</taxon>
        <taxon>Pleurodelinae</taxon>
        <taxon>Pleurodeles</taxon>
    </lineage>
</organism>
<evidence type="ECO:0000313" key="2">
    <source>
        <dbReference type="Proteomes" id="UP001066276"/>
    </source>
</evidence>
<proteinExistence type="predicted"/>
<evidence type="ECO:0000313" key="1">
    <source>
        <dbReference type="EMBL" id="KAJ1120824.1"/>
    </source>
</evidence>
<name>A0AAV7NZB7_PLEWA</name>